<feature type="coiled-coil region" evidence="7">
    <location>
        <begin position="271"/>
        <end position="302"/>
    </location>
</feature>
<dbReference type="OMA" id="YAQGFEF"/>
<name>A0A803LEM2_CHEQI</name>
<evidence type="ECO:0000256" key="5">
    <source>
        <dbReference type="ARBA" id="ARBA00023163"/>
    </source>
</evidence>
<evidence type="ECO:0000313" key="10">
    <source>
        <dbReference type="EnsemblPlants" id="AUR62011628-RA:cds"/>
    </source>
</evidence>
<dbReference type="PANTHER" id="PTHR31307:SF6">
    <property type="entry name" value="OS01G0718900 PROTEIN"/>
    <property type="match status" value="1"/>
</dbReference>
<proteinExistence type="predicted"/>
<dbReference type="AlphaFoldDB" id="A0A803LEM2"/>
<evidence type="ECO:0000256" key="4">
    <source>
        <dbReference type="ARBA" id="ARBA00023125"/>
    </source>
</evidence>
<dbReference type="GO" id="GO:0000976">
    <property type="term" value="F:transcription cis-regulatory region binding"/>
    <property type="evidence" value="ECO:0007669"/>
    <property type="project" value="TreeGrafter"/>
</dbReference>
<evidence type="ECO:0000256" key="2">
    <source>
        <dbReference type="ARBA" id="ARBA00023015"/>
    </source>
</evidence>
<dbReference type="InterPro" id="IPR001005">
    <property type="entry name" value="SANT/Myb"/>
</dbReference>
<evidence type="ECO:0000256" key="1">
    <source>
        <dbReference type="ARBA" id="ARBA00004123"/>
    </source>
</evidence>
<dbReference type="Proteomes" id="UP000596660">
    <property type="component" value="Unplaced"/>
</dbReference>
<dbReference type="Gramene" id="AUR62011628-RA">
    <property type="protein sequence ID" value="AUR62011628-RA:cds"/>
    <property type="gene ID" value="AUR62011628"/>
</dbReference>
<dbReference type="InterPro" id="IPR044823">
    <property type="entry name" value="ASIL1/2-like"/>
</dbReference>
<keyword evidence="4" id="KW-0238">DNA-binding</keyword>
<sequence>MDDDKDNGSRYIPKAYGLNDQQEYGSSLRPKGSGFSDRFNGKAEDISNGMPRKKRRLKTIISNYEFAPRVPTPTVQKATLLQAQPSSSGQNSVGDWTEKETFALLDAWGERFLRLGRKSLRSDDWQEVAEKVSQETNVERTDAQCRNRLDTLKKKYKKENTRLTAGGSGVSQWVFYRRMDMLLSSPHQQTGLSCGIDSGEYVFMNSNVYLNRANGLDEMRDSPGNSDYLRDEDGNDSDGLPPKGKKNKGRRVDGSSVQLLADSIEKFSEIYEKIESNKRKQMTELEKMRMDFHRQLETQRREILERAQAEIAKIRQGDDDENDLSAENLSG</sequence>
<feature type="region of interest" description="Disordered" evidence="8">
    <location>
        <begin position="220"/>
        <end position="253"/>
    </location>
</feature>
<evidence type="ECO:0000256" key="8">
    <source>
        <dbReference type="SAM" id="MobiDB-lite"/>
    </source>
</evidence>
<dbReference type="EnsemblPlants" id="AUR62011628-RA">
    <property type="protein sequence ID" value="AUR62011628-RA:cds"/>
    <property type="gene ID" value="AUR62011628"/>
</dbReference>
<feature type="domain" description="Myb-like" evidence="9">
    <location>
        <begin position="94"/>
        <end position="153"/>
    </location>
</feature>
<dbReference type="FunFam" id="1.10.10.60:FF:000104">
    <property type="entry name" value="trihelix transcription factor ASIL2"/>
    <property type="match status" value="1"/>
</dbReference>
<evidence type="ECO:0000256" key="6">
    <source>
        <dbReference type="ARBA" id="ARBA00023242"/>
    </source>
</evidence>
<dbReference type="PROSITE" id="PS50090">
    <property type="entry name" value="MYB_LIKE"/>
    <property type="match status" value="1"/>
</dbReference>
<dbReference type="PANTHER" id="PTHR31307">
    <property type="entry name" value="TRIHELIX TRANSCRIPTION FACTOR ASIL2"/>
    <property type="match status" value="1"/>
</dbReference>
<comment type="subcellular location">
    <subcellularLocation>
        <location evidence="1">Nucleus</location>
    </subcellularLocation>
</comment>
<keyword evidence="5" id="KW-0804">Transcription</keyword>
<keyword evidence="6" id="KW-0539">Nucleus</keyword>
<dbReference type="Pfam" id="PF13837">
    <property type="entry name" value="Myb_DNA-bind_4"/>
    <property type="match status" value="1"/>
</dbReference>
<organism evidence="10 11">
    <name type="scientific">Chenopodium quinoa</name>
    <name type="common">Quinoa</name>
    <dbReference type="NCBI Taxonomy" id="63459"/>
    <lineage>
        <taxon>Eukaryota</taxon>
        <taxon>Viridiplantae</taxon>
        <taxon>Streptophyta</taxon>
        <taxon>Embryophyta</taxon>
        <taxon>Tracheophyta</taxon>
        <taxon>Spermatophyta</taxon>
        <taxon>Magnoliopsida</taxon>
        <taxon>eudicotyledons</taxon>
        <taxon>Gunneridae</taxon>
        <taxon>Pentapetalae</taxon>
        <taxon>Caryophyllales</taxon>
        <taxon>Chenopodiaceae</taxon>
        <taxon>Chenopodioideae</taxon>
        <taxon>Atripliceae</taxon>
        <taxon>Chenopodium</taxon>
    </lineage>
</organism>
<evidence type="ECO:0000256" key="3">
    <source>
        <dbReference type="ARBA" id="ARBA00023054"/>
    </source>
</evidence>
<dbReference type="GO" id="GO:0005634">
    <property type="term" value="C:nucleus"/>
    <property type="evidence" value="ECO:0007669"/>
    <property type="project" value="UniProtKB-SubCell"/>
</dbReference>
<keyword evidence="2" id="KW-0805">Transcription regulation</keyword>
<accession>A0A803LEM2</accession>
<keyword evidence="11" id="KW-1185">Reference proteome</keyword>
<evidence type="ECO:0000259" key="9">
    <source>
        <dbReference type="PROSITE" id="PS50090"/>
    </source>
</evidence>
<reference evidence="10" key="2">
    <citation type="submission" date="2021-03" db="UniProtKB">
        <authorList>
            <consortium name="EnsemblPlants"/>
        </authorList>
    </citation>
    <scope>IDENTIFICATION</scope>
</reference>
<evidence type="ECO:0000256" key="7">
    <source>
        <dbReference type="SAM" id="Coils"/>
    </source>
</evidence>
<keyword evidence="3 7" id="KW-0175">Coiled coil</keyword>
<evidence type="ECO:0000313" key="11">
    <source>
        <dbReference type="Proteomes" id="UP000596660"/>
    </source>
</evidence>
<protein>
    <recommendedName>
        <fullName evidence="9">Myb-like domain-containing protein</fullName>
    </recommendedName>
</protein>
<feature type="region of interest" description="Disordered" evidence="8">
    <location>
        <begin position="1"/>
        <end position="48"/>
    </location>
</feature>
<dbReference type="InterPro" id="IPR044822">
    <property type="entry name" value="Myb_DNA-bind_4"/>
</dbReference>
<reference evidence="10" key="1">
    <citation type="journal article" date="2017" name="Nature">
        <title>The genome of Chenopodium quinoa.</title>
        <authorList>
            <person name="Jarvis D.E."/>
            <person name="Ho Y.S."/>
            <person name="Lightfoot D.J."/>
            <person name="Schmoeckel S.M."/>
            <person name="Li B."/>
            <person name="Borm T.J.A."/>
            <person name="Ohyanagi H."/>
            <person name="Mineta K."/>
            <person name="Michell C.T."/>
            <person name="Saber N."/>
            <person name="Kharbatia N.M."/>
            <person name="Rupper R.R."/>
            <person name="Sharp A.R."/>
            <person name="Dally N."/>
            <person name="Boughton B.A."/>
            <person name="Woo Y.H."/>
            <person name="Gao G."/>
            <person name="Schijlen E.G.W.M."/>
            <person name="Guo X."/>
            <person name="Momin A.A."/>
            <person name="Negrao S."/>
            <person name="Al-Babili S."/>
            <person name="Gehring C."/>
            <person name="Roessner U."/>
            <person name="Jung C."/>
            <person name="Murphy K."/>
            <person name="Arold S.T."/>
            <person name="Gojobori T."/>
            <person name="van der Linden C.G."/>
            <person name="van Loo E.N."/>
            <person name="Jellen E.N."/>
            <person name="Maughan P.J."/>
            <person name="Tester M."/>
        </authorList>
    </citation>
    <scope>NUCLEOTIDE SEQUENCE [LARGE SCALE GENOMIC DNA]</scope>
    <source>
        <strain evidence="10">cv. PI 614886</strain>
    </source>
</reference>
<dbReference type="Gene3D" id="1.10.10.60">
    <property type="entry name" value="Homeodomain-like"/>
    <property type="match status" value="1"/>
</dbReference>